<evidence type="ECO:0000259" key="2">
    <source>
        <dbReference type="Pfam" id="PF00171"/>
    </source>
</evidence>
<accession>A0A6L3NG83</accession>
<feature type="non-terminal residue" evidence="3">
    <location>
        <position position="74"/>
    </location>
</feature>
<organism evidence="3 4">
    <name type="scientific">Burkholderia territorii</name>
    <dbReference type="NCBI Taxonomy" id="1503055"/>
    <lineage>
        <taxon>Bacteria</taxon>
        <taxon>Pseudomonadati</taxon>
        <taxon>Pseudomonadota</taxon>
        <taxon>Betaproteobacteria</taxon>
        <taxon>Burkholderiales</taxon>
        <taxon>Burkholderiaceae</taxon>
        <taxon>Burkholderia</taxon>
        <taxon>Burkholderia cepacia complex</taxon>
    </lineage>
</organism>
<feature type="domain" description="Aldehyde dehydrogenase" evidence="2">
    <location>
        <begin position="35"/>
        <end position="72"/>
    </location>
</feature>
<evidence type="ECO:0000256" key="1">
    <source>
        <dbReference type="ARBA" id="ARBA00023002"/>
    </source>
</evidence>
<gene>
    <name evidence="3" type="ORF">F7R13_14630</name>
</gene>
<keyword evidence="1" id="KW-0560">Oxidoreductase</keyword>
<dbReference type="Gene3D" id="3.40.605.10">
    <property type="entry name" value="Aldehyde Dehydrogenase, Chain A, domain 1"/>
    <property type="match status" value="1"/>
</dbReference>
<dbReference type="InterPro" id="IPR015590">
    <property type="entry name" value="Aldehyde_DH_dom"/>
</dbReference>
<dbReference type="InterPro" id="IPR016162">
    <property type="entry name" value="Ald_DH_N"/>
</dbReference>
<dbReference type="RefSeq" id="WP_151005286.1">
    <property type="nucleotide sequence ID" value="NZ_VZOL01000168.1"/>
</dbReference>
<dbReference type="Proteomes" id="UP000473571">
    <property type="component" value="Unassembled WGS sequence"/>
</dbReference>
<proteinExistence type="predicted"/>
<dbReference type="SUPFAM" id="SSF53720">
    <property type="entry name" value="ALDH-like"/>
    <property type="match status" value="1"/>
</dbReference>
<dbReference type="AlphaFoldDB" id="A0A6L3NG83"/>
<dbReference type="EMBL" id="VZOL01000168">
    <property type="protein sequence ID" value="KAB0675161.1"/>
    <property type="molecule type" value="Genomic_DNA"/>
</dbReference>
<name>A0A6L3NG83_9BURK</name>
<evidence type="ECO:0000313" key="3">
    <source>
        <dbReference type="EMBL" id="KAB0675161.1"/>
    </source>
</evidence>
<reference evidence="3 4" key="1">
    <citation type="submission" date="2019-09" db="EMBL/GenBank/DDBJ databases">
        <title>Draft genome sequences of 48 bacterial type strains from the CCUG.</title>
        <authorList>
            <person name="Tunovic T."/>
            <person name="Pineiro-Iglesias B."/>
            <person name="Unosson C."/>
            <person name="Inganas E."/>
            <person name="Ohlen M."/>
            <person name="Cardew S."/>
            <person name="Jensie-Markopoulos S."/>
            <person name="Salva-Serra F."/>
            <person name="Jaen-Luchoro D."/>
            <person name="Karlsson R."/>
            <person name="Svensson-Stadler L."/>
            <person name="Chun J."/>
            <person name="Moore E."/>
        </authorList>
    </citation>
    <scope>NUCLEOTIDE SEQUENCE [LARGE SCALE GENOMIC DNA]</scope>
    <source>
        <strain evidence="3 4">CCUG 65687</strain>
    </source>
</reference>
<sequence>MNPSTFSDWQARAAALVIEARAFIDGDARDARTGATFACVSPIDGRVLAQVADCGADDVDAAVAAARRAFDAQA</sequence>
<dbReference type="InterPro" id="IPR016161">
    <property type="entry name" value="Ald_DH/histidinol_DH"/>
</dbReference>
<comment type="caution">
    <text evidence="3">The sequence shown here is derived from an EMBL/GenBank/DDBJ whole genome shotgun (WGS) entry which is preliminary data.</text>
</comment>
<dbReference type="Pfam" id="PF00171">
    <property type="entry name" value="Aldedh"/>
    <property type="match status" value="1"/>
</dbReference>
<evidence type="ECO:0000313" key="4">
    <source>
        <dbReference type="Proteomes" id="UP000473571"/>
    </source>
</evidence>
<protein>
    <submittedName>
        <fullName evidence="3">Aldehyde dehydrogenase family protein</fullName>
    </submittedName>
</protein>
<dbReference type="GO" id="GO:0016491">
    <property type="term" value="F:oxidoreductase activity"/>
    <property type="evidence" value="ECO:0007669"/>
    <property type="project" value="UniProtKB-KW"/>
</dbReference>